<name>A0A1L3Q1D4_9EURY</name>
<evidence type="ECO:0000256" key="2">
    <source>
        <dbReference type="ARBA" id="ARBA00022642"/>
    </source>
</evidence>
<evidence type="ECO:0000313" key="14">
    <source>
        <dbReference type="Proteomes" id="UP000267921"/>
    </source>
</evidence>
<dbReference type="Proteomes" id="UP000267921">
    <property type="component" value="Unassembled WGS sequence"/>
</dbReference>
<dbReference type="PANTHER" id="PTHR31873">
    <property type="entry name" value="L-ASPARTATE DEHYDROGENASE-RELATED"/>
    <property type="match status" value="1"/>
</dbReference>
<reference evidence="10 14" key="3">
    <citation type="submission" date="2018-10" db="EMBL/GenBank/DDBJ databases">
        <title>Cultivation of a novel Methanohalophilus strain from Kebrit Deep of the Red Sea and a genomic comparison of members of the genus Methanohalophilus.</title>
        <authorList>
            <person name="Guan Y."/>
            <person name="Ngugi D.K."/>
            <person name="Stingl U."/>
        </authorList>
    </citation>
    <scope>NUCLEOTIDE SEQUENCE [LARGE SCALE GENOMIC DNA]</scope>
    <source>
        <strain evidence="10 14">DSM 3094</strain>
    </source>
</reference>
<dbReference type="SUPFAM" id="SSF55347">
    <property type="entry name" value="Glyceraldehyde-3-phosphate dehydrogenase-like, C-terminal domain"/>
    <property type="match status" value="1"/>
</dbReference>
<dbReference type="STRING" id="2177.BHR79_03720"/>
<dbReference type="Gene3D" id="3.30.360.10">
    <property type="entry name" value="Dihydrodipicolinate Reductase, domain 2"/>
    <property type="match status" value="1"/>
</dbReference>
<dbReference type="GO" id="GO:0051287">
    <property type="term" value="F:NAD binding"/>
    <property type="evidence" value="ECO:0007669"/>
    <property type="project" value="UniProtKB-UniRule"/>
</dbReference>
<comment type="catalytic activity">
    <reaction evidence="6">
        <text>L-aspartate + NADP(+) + H2O = oxaloacetate + NH4(+) + NADPH + H(+)</text>
        <dbReference type="Rhea" id="RHEA:11784"/>
        <dbReference type="ChEBI" id="CHEBI:15377"/>
        <dbReference type="ChEBI" id="CHEBI:15378"/>
        <dbReference type="ChEBI" id="CHEBI:16452"/>
        <dbReference type="ChEBI" id="CHEBI:28938"/>
        <dbReference type="ChEBI" id="CHEBI:29991"/>
        <dbReference type="ChEBI" id="CHEBI:57783"/>
        <dbReference type="ChEBI" id="CHEBI:58349"/>
        <dbReference type="EC" id="1.4.1.21"/>
    </reaction>
</comment>
<comment type="catalytic activity">
    <reaction evidence="6">
        <text>L-aspartate + NAD(+) + H2O = oxaloacetate + NH4(+) + NADH + H(+)</text>
        <dbReference type="Rhea" id="RHEA:11788"/>
        <dbReference type="ChEBI" id="CHEBI:15377"/>
        <dbReference type="ChEBI" id="CHEBI:15378"/>
        <dbReference type="ChEBI" id="CHEBI:16452"/>
        <dbReference type="ChEBI" id="CHEBI:28938"/>
        <dbReference type="ChEBI" id="CHEBI:29991"/>
        <dbReference type="ChEBI" id="CHEBI:57540"/>
        <dbReference type="ChEBI" id="CHEBI:57945"/>
        <dbReference type="EC" id="1.4.1.21"/>
    </reaction>
</comment>
<reference evidence="11 13" key="2">
    <citation type="submission" date="2016-10" db="EMBL/GenBank/DDBJ databases">
        <authorList>
            <person name="de Groot N.N."/>
        </authorList>
    </citation>
    <scope>NUCLEOTIDE SEQUENCE [LARGE SCALE GENOMIC DNA]</scope>
    <source>
        <strain evidence="11 13">Z-7982</strain>
    </source>
</reference>
<dbReference type="PANTHER" id="PTHR31873:SF6">
    <property type="entry name" value="ASPARTATE DEHYDROGENASE DOMAIN-CONTAINING PROTEIN"/>
    <property type="match status" value="1"/>
</dbReference>
<evidence type="ECO:0000313" key="11">
    <source>
        <dbReference type="EMBL" id="SDX01273.1"/>
    </source>
</evidence>
<organism evidence="9 12">
    <name type="scientific">Methanohalophilus halophilus</name>
    <dbReference type="NCBI Taxonomy" id="2177"/>
    <lineage>
        <taxon>Archaea</taxon>
        <taxon>Methanobacteriati</taxon>
        <taxon>Methanobacteriota</taxon>
        <taxon>Stenosarchaea group</taxon>
        <taxon>Methanomicrobia</taxon>
        <taxon>Methanosarcinales</taxon>
        <taxon>Methanosarcinaceae</taxon>
        <taxon>Methanohalophilus</taxon>
    </lineage>
</organism>
<dbReference type="OrthoDB" id="15415at2157"/>
<evidence type="ECO:0000259" key="8">
    <source>
        <dbReference type="Pfam" id="PF03447"/>
    </source>
</evidence>
<dbReference type="EMBL" id="CP017921">
    <property type="protein sequence ID" value="APH38682.1"/>
    <property type="molecule type" value="Genomic_DNA"/>
</dbReference>
<feature type="binding site" evidence="6">
    <location>
        <position position="124"/>
    </location>
    <ligand>
        <name>NAD(+)</name>
        <dbReference type="ChEBI" id="CHEBI:57540"/>
    </ligand>
</feature>
<dbReference type="KEGG" id="mhaz:BHR79_03720"/>
<keyword evidence="4 6" id="KW-0560">Oxidoreductase</keyword>
<keyword evidence="12" id="KW-1185">Reference proteome</keyword>
<comment type="function">
    <text evidence="6">Specifically catalyzes the NAD or NADP-dependent dehydrogenation of L-aspartate to iminoaspartate.</text>
</comment>
<dbReference type="RefSeq" id="WP_072561135.1">
    <property type="nucleotide sequence ID" value="NZ_CP017921.1"/>
</dbReference>
<dbReference type="NCBIfam" id="TIGR03855">
    <property type="entry name" value="NAD_NadX"/>
    <property type="match status" value="1"/>
</dbReference>
<dbReference type="InterPro" id="IPR002811">
    <property type="entry name" value="Asp_DH"/>
</dbReference>
<dbReference type="GO" id="GO:0009435">
    <property type="term" value="P:NAD+ biosynthetic process"/>
    <property type="evidence" value="ECO:0007669"/>
    <property type="project" value="UniProtKB-UniRule"/>
</dbReference>
<feature type="domain" description="Aspartate/homoserine dehydrogenase NAD-binding" evidence="8">
    <location>
        <begin position="8"/>
        <end position="121"/>
    </location>
</feature>
<evidence type="ECO:0000313" key="13">
    <source>
        <dbReference type="Proteomes" id="UP000198669"/>
    </source>
</evidence>
<evidence type="ECO:0000256" key="1">
    <source>
        <dbReference type="ARBA" id="ARBA00008331"/>
    </source>
</evidence>
<dbReference type="GO" id="GO:0016639">
    <property type="term" value="F:oxidoreductase activity, acting on the CH-NH2 group of donors, NAD or NADP as acceptor"/>
    <property type="evidence" value="ECO:0007669"/>
    <property type="project" value="UniProtKB-UniRule"/>
</dbReference>
<evidence type="ECO:0000256" key="5">
    <source>
        <dbReference type="ARBA" id="ARBA00023027"/>
    </source>
</evidence>
<dbReference type="GeneID" id="30582842"/>
<comment type="similarity">
    <text evidence="1 6">Belongs to the L-aspartate dehydrogenase family.</text>
</comment>
<feature type="binding site" evidence="6">
    <location>
        <position position="192"/>
    </location>
    <ligand>
        <name>NAD(+)</name>
        <dbReference type="ChEBI" id="CHEBI:57540"/>
    </ligand>
</feature>
<sequence length="271" mass="29012">MLKIGVFGCGAIGGEICKAIDNGQIEAQLYAIYDRHEQSLNRVKSSLENFDPEIMEIVEMVREVDLVVECASQQAVYEVVPTALHAKCDVMVVSVGAFADTQLLEMTENIAREKNCRIYVPSGAICGIDGLISASAAALHSVTLTTEKPPGGLRGAPYVLENNIDIDSITGRTVLFEGSATEAVQAFPANVNVAATLSLAGIGFDNTRVRIVVNPALTRNIHEIAVEGEFGRFTSRVENVPSPTNPKTSYLAPLSVISTLKKLTQSFNVGT</sequence>
<gene>
    <name evidence="6" type="primary">nadX</name>
    <name evidence="9" type="ORF">BHR79_03720</name>
    <name evidence="10" type="ORF">EFE40_07140</name>
    <name evidence="11" type="ORF">SAMN04515625_2062</name>
</gene>
<feature type="active site" evidence="6">
    <location>
        <position position="222"/>
    </location>
</feature>
<feature type="domain" description="Aspartate dehydrogenase" evidence="7">
    <location>
        <begin position="170"/>
        <end position="257"/>
    </location>
</feature>
<dbReference type="UniPathway" id="UPA00253">
    <property type="reaction ID" value="UER00456"/>
</dbReference>
<dbReference type="InterPro" id="IPR020626">
    <property type="entry name" value="Asp_DH_prok"/>
</dbReference>
<dbReference type="EMBL" id="FNMU01000008">
    <property type="protein sequence ID" value="SDX01273.1"/>
    <property type="molecule type" value="Genomic_DNA"/>
</dbReference>
<comment type="pathway">
    <text evidence="6">Cofactor biosynthesis; NAD(+) biosynthesis; iminoaspartate from L-aspartate (dehydrogenase route): step 1/1.</text>
</comment>
<dbReference type="GO" id="GO:0050661">
    <property type="term" value="F:NADP binding"/>
    <property type="evidence" value="ECO:0007669"/>
    <property type="project" value="UniProtKB-UniRule"/>
</dbReference>
<protein>
    <recommendedName>
        <fullName evidence="6">L-aspartate dehydrogenase</fullName>
        <ecNumber evidence="6">1.4.1.21</ecNumber>
    </recommendedName>
</protein>
<dbReference type="AlphaFoldDB" id="A0A1L3Q1D4"/>
<dbReference type="NCBIfam" id="NF009830">
    <property type="entry name" value="PRK13304.1"/>
    <property type="match status" value="1"/>
</dbReference>
<dbReference type="Pfam" id="PF01958">
    <property type="entry name" value="Asp_DH_C"/>
    <property type="match status" value="1"/>
</dbReference>
<dbReference type="HAMAP" id="MF_01265">
    <property type="entry name" value="NadX"/>
    <property type="match status" value="1"/>
</dbReference>
<dbReference type="InterPro" id="IPR011182">
    <property type="entry name" value="L-Asp_DH"/>
</dbReference>
<dbReference type="Proteomes" id="UP000186879">
    <property type="component" value="Chromosome"/>
</dbReference>
<dbReference type="NCBIfam" id="NF009828">
    <property type="entry name" value="PRK13303.1-3"/>
    <property type="match status" value="1"/>
</dbReference>
<dbReference type="GO" id="GO:0033735">
    <property type="term" value="F:aspartate dehydrogenase [NAD(P)+] activity"/>
    <property type="evidence" value="ECO:0007669"/>
    <property type="project" value="UniProtKB-EC"/>
</dbReference>
<keyword evidence="3 6" id="KW-0521">NADP</keyword>
<dbReference type="Gene3D" id="3.40.50.720">
    <property type="entry name" value="NAD(P)-binding Rossmann-like Domain"/>
    <property type="match status" value="1"/>
</dbReference>
<dbReference type="NCBIfam" id="NF009829">
    <property type="entry name" value="PRK13303.1-4"/>
    <property type="match status" value="1"/>
</dbReference>
<dbReference type="Proteomes" id="UP000198669">
    <property type="component" value="Unassembled WGS sequence"/>
</dbReference>
<dbReference type="InterPro" id="IPR005106">
    <property type="entry name" value="Asp/hSer_DH_NAD-bd"/>
</dbReference>
<accession>A0A1L3Q1D4</accession>
<evidence type="ECO:0000256" key="3">
    <source>
        <dbReference type="ARBA" id="ARBA00022857"/>
    </source>
</evidence>
<proteinExistence type="inferred from homology"/>
<evidence type="ECO:0000256" key="6">
    <source>
        <dbReference type="HAMAP-Rule" id="MF_01265"/>
    </source>
</evidence>
<keyword evidence="2 6" id="KW-0662">Pyridine nucleotide biosynthesis</keyword>
<evidence type="ECO:0000313" key="10">
    <source>
        <dbReference type="EMBL" id="RNI08318.1"/>
    </source>
</evidence>
<comment type="miscellaneous">
    <text evidence="6">The iminoaspartate product is unstable in aqueous solution and can decompose to oxaloacetate and ammonia.</text>
</comment>
<keyword evidence="5 6" id="KW-0520">NAD</keyword>
<dbReference type="EC" id="1.4.1.21" evidence="6"/>
<dbReference type="PIRSF" id="PIRSF005227">
    <property type="entry name" value="Asp_dh_NAD_syn"/>
    <property type="match status" value="1"/>
</dbReference>
<dbReference type="EMBL" id="RJJG01000005">
    <property type="protein sequence ID" value="RNI08318.1"/>
    <property type="molecule type" value="Genomic_DNA"/>
</dbReference>
<dbReference type="InterPro" id="IPR022487">
    <property type="entry name" value="Asp_DH_arc"/>
</dbReference>
<dbReference type="SUPFAM" id="SSF51735">
    <property type="entry name" value="NAD(P)-binding Rossmann-fold domains"/>
    <property type="match status" value="1"/>
</dbReference>
<evidence type="ECO:0000256" key="4">
    <source>
        <dbReference type="ARBA" id="ARBA00023002"/>
    </source>
</evidence>
<reference evidence="9 12" key="1">
    <citation type="submission" date="2016-10" db="EMBL/GenBank/DDBJ databases">
        <title>Methanohalophilus halophilus.</title>
        <authorList>
            <person name="L'haridon S."/>
        </authorList>
    </citation>
    <scope>NUCLEOTIDE SEQUENCE [LARGE SCALE GENOMIC DNA]</scope>
    <source>
        <strain evidence="9 12">Z-7982</strain>
    </source>
</reference>
<dbReference type="Pfam" id="PF03447">
    <property type="entry name" value="NAD_binding_3"/>
    <property type="match status" value="1"/>
</dbReference>
<dbReference type="InterPro" id="IPR036291">
    <property type="entry name" value="NAD(P)-bd_dom_sf"/>
</dbReference>
<evidence type="ECO:0000313" key="9">
    <source>
        <dbReference type="EMBL" id="APH38682.1"/>
    </source>
</evidence>
<evidence type="ECO:0000259" key="7">
    <source>
        <dbReference type="Pfam" id="PF01958"/>
    </source>
</evidence>
<evidence type="ECO:0000313" key="12">
    <source>
        <dbReference type="Proteomes" id="UP000186879"/>
    </source>
</evidence>